<dbReference type="OrthoDB" id="3751233at2759"/>
<dbReference type="EMBL" id="MSFM01000003">
    <property type="protein sequence ID" value="PKY06650.1"/>
    <property type="molecule type" value="Genomic_DNA"/>
</dbReference>
<dbReference type="AlphaFoldDB" id="A0A2I1D9T7"/>
<keyword evidence="3" id="KW-1185">Reference proteome</keyword>
<dbReference type="Proteomes" id="UP000234254">
    <property type="component" value="Unassembled WGS sequence"/>
</dbReference>
<dbReference type="RefSeq" id="XP_024695244.1">
    <property type="nucleotide sequence ID" value="XM_024836816.1"/>
</dbReference>
<comment type="caution">
    <text evidence="2">The sequence shown here is derived from an EMBL/GenBank/DDBJ whole genome shotgun (WGS) entry which is preliminary data.</text>
</comment>
<gene>
    <name evidence="2" type="ORF">P168DRAFT_288572</name>
</gene>
<feature type="region of interest" description="Disordered" evidence="1">
    <location>
        <begin position="28"/>
        <end position="51"/>
    </location>
</feature>
<evidence type="ECO:0000313" key="3">
    <source>
        <dbReference type="Proteomes" id="UP000234254"/>
    </source>
</evidence>
<reference evidence="2" key="1">
    <citation type="submission" date="2016-12" db="EMBL/GenBank/DDBJ databases">
        <title>The genomes of Aspergillus section Nigri reveals drivers in fungal speciation.</title>
        <authorList>
            <consortium name="DOE Joint Genome Institute"/>
            <person name="Vesth T.C."/>
            <person name="Nybo J."/>
            <person name="Theobald S."/>
            <person name="Brandl J."/>
            <person name="Frisvad J.C."/>
            <person name="Nielsen K.F."/>
            <person name="Lyhne E.K."/>
            <person name="Kogle M.E."/>
            <person name="Kuo A."/>
            <person name="Riley R."/>
            <person name="Clum A."/>
            <person name="Nolan M."/>
            <person name="Lipzen A."/>
            <person name="Salamov A."/>
            <person name="Henrissat B."/>
            <person name="Wiebenga A."/>
            <person name="De vries R.P."/>
            <person name="Grigoriev I.V."/>
            <person name="Mortensen U.H."/>
            <person name="Andersen M.R."/>
            <person name="Baker S.E."/>
        </authorList>
    </citation>
    <scope>NUCLEOTIDE SEQUENCE</scope>
    <source>
        <strain evidence="2">IBT 28561</strain>
    </source>
</reference>
<evidence type="ECO:0000313" key="2">
    <source>
        <dbReference type="EMBL" id="PKY06650.1"/>
    </source>
</evidence>
<name>A0A2I1D9T7_ASPC2</name>
<protein>
    <submittedName>
        <fullName evidence="2">Uncharacterized protein</fullName>
    </submittedName>
</protein>
<dbReference type="VEuPathDB" id="FungiDB:P168DRAFT_288572"/>
<organism evidence="2 3">
    <name type="scientific">Aspergillus campestris (strain IBT 28561)</name>
    <dbReference type="NCBI Taxonomy" id="1392248"/>
    <lineage>
        <taxon>Eukaryota</taxon>
        <taxon>Fungi</taxon>
        <taxon>Dikarya</taxon>
        <taxon>Ascomycota</taxon>
        <taxon>Pezizomycotina</taxon>
        <taxon>Eurotiomycetes</taxon>
        <taxon>Eurotiomycetidae</taxon>
        <taxon>Eurotiales</taxon>
        <taxon>Aspergillaceae</taxon>
        <taxon>Aspergillus</taxon>
        <taxon>Aspergillus subgen. Circumdati</taxon>
    </lineage>
</organism>
<proteinExistence type="predicted"/>
<evidence type="ECO:0000256" key="1">
    <source>
        <dbReference type="SAM" id="MobiDB-lite"/>
    </source>
</evidence>
<sequence length="294" mass="34393">MSQDEYDTIKNLAIQQSVLEYYDPYKEPNEITSVPKQPESPTIPGPKREKESVQEYTDRVNLYLTERKLYKVLDIDHKGVNKGLSIVSQRIGKSVDRSLLFYYWNDSSVYETLRLLRQRYEPTAEQRRETLRRNFHDARMAPATMANIKLWTARYENAFEACKALKVLDVTEGYAIDQFFECVKTLEPAWVERCHVWSRIPNASLSTIISLFLEHVLYKRSSVKYLVFCQICHFTIPGYSDIGRASSDLMLDIPNDTPPKLYMMQPIAKNRPIIHDNRIEKTQPLIHYKFTSPP</sequence>
<accession>A0A2I1D9T7</accession>
<dbReference type="GeneID" id="36544340"/>